<sequence length="392" mass="44535">MRQFASDSNSNHFPKHPSLMSLLAEKDFNSSTFITVIVLISVAIIVTLTVVLLLVYRCTNRRRIRLSHENPGEFADENILQEEDDRAFLLLPPNEQELYFQARDFLRLNPIDETELALSQLLNIQERGISAWEFKPNANSIQEIDVVNKTELTFHPTSEVSIMSNLPIPKTSDVHYFEAKIYSLKDPITTLVSVGLATSPYPSFRLPGRHRYSLCYESDGSRRYNQPFPPNKENGLNHFPRFQEGDVIGVGYRVRSGTIFFTRNGKKLSESKIGGHVKNFKFSKLYPIIGATSVCSIHVNLGQYGFVYIEANVKKWGFAPLEGTGPPPPAYATFNRDILLERSDVDEEDLESRNADTQFPPNFWDIANFSSSDNENITLNTIDRDDPPLYSD</sequence>
<dbReference type="Gene3D" id="2.60.120.920">
    <property type="match status" value="1"/>
</dbReference>
<feature type="domain" description="B30.2/SPRY" evidence="6">
    <location>
        <begin position="101"/>
        <end position="306"/>
    </location>
</feature>
<evidence type="ECO:0000313" key="7">
    <source>
        <dbReference type="EMBL" id="SCV11960.1"/>
    </source>
</evidence>
<evidence type="ECO:0000256" key="1">
    <source>
        <dbReference type="ARBA" id="ARBA00004167"/>
    </source>
</evidence>
<reference evidence="7 8" key="1">
    <citation type="journal article" date="2011" name="J. Biotechnol.">
        <title>High-quality genome sequence of Pichia pastoris CBS7435.</title>
        <authorList>
            <person name="Kuberl A."/>
            <person name="Schneider J."/>
            <person name="Thallinger G.G."/>
            <person name="Anderl I."/>
            <person name="Wibberg D."/>
            <person name="Hajek T."/>
            <person name="Jaenicke S."/>
            <person name="Brinkrolf K."/>
            <person name="Goesmann A."/>
            <person name="Szczepanowski R."/>
            <person name="Puhler A."/>
            <person name="Schwab H."/>
            <person name="Glieder A."/>
            <person name="Pichler H."/>
        </authorList>
    </citation>
    <scope>NUCLEOTIDE SEQUENCE [LARGE SCALE GENOMIC DNA]</scope>
    <source>
        <strain evidence="8">ATCC 76273 / CBS 7435 / CECT 11047 / NRRL Y-11430 / Wegner 21-1</strain>
    </source>
</reference>
<dbReference type="PROSITE" id="PS50188">
    <property type="entry name" value="B302_SPRY"/>
    <property type="match status" value="1"/>
</dbReference>
<dbReference type="InterPro" id="IPR050618">
    <property type="entry name" value="Ubq-SigPath_Reg"/>
</dbReference>
<keyword evidence="3 5" id="KW-1133">Transmembrane helix</keyword>
<evidence type="ECO:0000256" key="2">
    <source>
        <dbReference type="ARBA" id="ARBA00022692"/>
    </source>
</evidence>
<evidence type="ECO:0000256" key="4">
    <source>
        <dbReference type="ARBA" id="ARBA00023136"/>
    </source>
</evidence>
<dbReference type="GO" id="GO:0016020">
    <property type="term" value="C:membrane"/>
    <property type="evidence" value="ECO:0007669"/>
    <property type="project" value="UniProtKB-SubCell"/>
</dbReference>
<gene>
    <name evidence="7" type="primary">EAR1</name>
    <name evidence="7" type="ordered locus">PP7435_Chr2-0042</name>
</gene>
<dbReference type="InterPro" id="IPR013320">
    <property type="entry name" value="ConA-like_dom_sf"/>
</dbReference>
<dbReference type="InterPro" id="IPR001870">
    <property type="entry name" value="B30.2/SPRY"/>
</dbReference>
<dbReference type="SUPFAM" id="SSF49899">
    <property type="entry name" value="Concanavalin A-like lectins/glucanases"/>
    <property type="match status" value="1"/>
</dbReference>
<proteinExistence type="predicted"/>
<keyword evidence="4 5" id="KW-0472">Membrane</keyword>
<reference evidence="7 8" key="2">
    <citation type="journal article" date="2016" name="FEMS Yeast Res.">
        <title>Curation of the genome annotation of Pichia pastoris (Komagataella phaffii) CBS7435 from gene level to protein function.</title>
        <authorList>
            <person name="Valli M."/>
            <person name="Tatto N.E."/>
            <person name="Peymann A."/>
            <person name="Gruber C."/>
            <person name="Landes N."/>
            <person name="Ekker H."/>
            <person name="Thallinger G.G."/>
            <person name="Mattanovich D."/>
            <person name="Gasser B."/>
            <person name="Graf A.B."/>
        </authorList>
    </citation>
    <scope>GENOME REANNOTATION</scope>
    <source>
        <strain evidence="7 8">ATCC 76273 / CBS 7435 / CECT 11047 / NRRL Y-11430 / Wegner 21-1</strain>
    </source>
</reference>
<accession>A0A1G4KPP7</accession>
<evidence type="ECO:0000313" key="8">
    <source>
        <dbReference type="Proteomes" id="UP000006853"/>
    </source>
</evidence>
<dbReference type="Pfam" id="PF00622">
    <property type="entry name" value="SPRY"/>
    <property type="match status" value="1"/>
</dbReference>
<keyword evidence="8" id="KW-1185">Reference proteome</keyword>
<dbReference type="SMART" id="SM00449">
    <property type="entry name" value="SPRY"/>
    <property type="match status" value="1"/>
</dbReference>
<dbReference type="InterPro" id="IPR043136">
    <property type="entry name" value="B30.2/SPRY_sf"/>
</dbReference>
<dbReference type="CDD" id="cd12910">
    <property type="entry name" value="SPRY_SSH4_like"/>
    <property type="match status" value="1"/>
</dbReference>
<feature type="transmembrane region" description="Helical" evidence="5">
    <location>
        <begin position="33"/>
        <end position="56"/>
    </location>
</feature>
<dbReference type="EMBL" id="FR839629">
    <property type="protein sequence ID" value="SCV11960.1"/>
    <property type="molecule type" value="Genomic_DNA"/>
</dbReference>
<dbReference type="InterPro" id="IPR003877">
    <property type="entry name" value="SPRY_dom"/>
</dbReference>
<dbReference type="PANTHER" id="PTHR12864">
    <property type="entry name" value="RAN BINDING PROTEIN 9-RELATED"/>
    <property type="match status" value="1"/>
</dbReference>
<evidence type="ECO:0000256" key="5">
    <source>
        <dbReference type="SAM" id="Phobius"/>
    </source>
</evidence>
<evidence type="ECO:0000256" key="3">
    <source>
        <dbReference type="ARBA" id="ARBA00022989"/>
    </source>
</evidence>
<keyword evidence="2 5" id="KW-0812">Transmembrane</keyword>
<evidence type="ECO:0000259" key="6">
    <source>
        <dbReference type="PROSITE" id="PS50188"/>
    </source>
</evidence>
<protein>
    <submittedName>
        <fullName evidence="7">Rsp5p-dependent ubiquitination factor</fullName>
    </submittedName>
</protein>
<dbReference type="Proteomes" id="UP000006853">
    <property type="component" value="Chromosome 2"/>
</dbReference>
<name>A0A1G4KPP7_KOMPC</name>
<dbReference type="InterPro" id="IPR035780">
    <property type="entry name" value="SPRY_Ssh4-like"/>
</dbReference>
<comment type="subcellular location">
    <subcellularLocation>
        <location evidence="1">Membrane</location>
        <topology evidence="1">Single-pass membrane protein</topology>
    </subcellularLocation>
</comment>
<dbReference type="AlphaFoldDB" id="A0A1G4KPP7"/>
<organism evidence="7 8">
    <name type="scientific">Komagataella phaffii (strain ATCC 76273 / CBS 7435 / CECT 11047 / NRRL Y-11430 / Wegner 21-1)</name>
    <name type="common">Yeast</name>
    <name type="synonym">Pichia pastoris</name>
    <dbReference type="NCBI Taxonomy" id="981350"/>
    <lineage>
        <taxon>Eukaryota</taxon>
        <taxon>Fungi</taxon>
        <taxon>Dikarya</taxon>
        <taxon>Ascomycota</taxon>
        <taxon>Saccharomycotina</taxon>
        <taxon>Pichiomycetes</taxon>
        <taxon>Pichiales</taxon>
        <taxon>Pichiaceae</taxon>
        <taxon>Komagataella</taxon>
    </lineage>
</organism>